<sequence length="53" mass="6566">MKRHRRVTRRALRREVNRVLAELDQANPGTLDRRDRERWTPDALDRLWRELES</sequence>
<dbReference type="HOGENOM" id="CLU_3063782_0_0_11"/>
<proteinExistence type="predicted"/>
<dbReference type="KEGG" id="nml:Namu_3478"/>
<accession>C8XEQ2</accession>
<evidence type="ECO:0000313" key="2">
    <source>
        <dbReference type="Proteomes" id="UP000002218"/>
    </source>
</evidence>
<dbReference type="AlphaFoldDB" id="C8XEQ2"/>
<reference evidence="1 2" key="2">
    <citation type="journal article" date="2010" name="Stand. Genomic Sci.">
        <title>Complete genome sequence of Nakamurella multipartita type strain (Y-104).</title>
        <authorList>
            <person name="Tice H."/>
            <person name="Mayilraj S."/>
            <person name="Sims D."/>
            <person name="Lapidus A."/>
            <person name="Nolan M."/>
            <person name="Lucas S."/>
            <person name="Glavina Del Rio T."/>
            <person name="Copeland A."/>
            <person name="Cheng J.F."/>
            <person name="Meincke L."/>
            <person name="Bruce D."/>
            <person name="Goodwin L."/>
            <person name="Pitluck S."/>
            <person name="Ivanova N."/>
            <person name="Mavromatis K."/>
            <person name="Ovchinnikova G."/>
            <person name="Pati A."/>
            <person name="Chen A."/>
            <person name="Palaniappan K."/>
            <person name="Land M."/>
            <person name="Hauser L."/>
            <person name="Chang Y.J."/>
            <person name="Jeffries C.D."/>
            <person name="Detter J.C."/>
            <person name="Brettin T."/>
            <person name="Rohde M."/>
            <person name="Goker M."/>
            <person name="Bristow J."/>
            <person name="Eisen J.A."/>
            <person name="Markowitz V."/>
            <person name="Hugenholtz P."/>
            <person name="Kyrpides N.C."/>
            <person name="Klenk H.P."/>
            <person name="Chen F."/>
        </authorList>
    </citation>
    <scope>NUCLEOTIDE SEQUENCE [LARGE SCALE GENOMIC DNA]</scope>
    <source>
        <strain evidence="2">ATCC 700099 / DSM 44233 / CIP 104796 / JCM 9543 / NBRC 105858 / Y-104</strain>
    </source>
</reference>
<keyword evidence="2" id="KW-1185">Reference proteome</keyword>
<dbReference type="Proteomes" id="UP000002218">
    <property type="component" value="Chromosome"/>
</dbReference>
<dbReference type="InParanoid" id="C8XEQ2"/>
<name>C8XEQ2_NAKMY</name>
<protein>
    <submittedName>
        <fullName evidence="1">Uncharacterized protein</fullName>
    </submittedName>
</protein>
<gene>
    <name evidence="1" type="ordered locus">Namu_3478</name>
</gene>
<evidence type="ECO:0000313" key="1">
    <source>
        <dbReference type="EMBL" id="ACV79803.1"/>
    </source>
</evidence>
<dbReference type="STRING" id="479431.Namu_3478"/>
<organism evidence="1 2">
    <name type="scientific">Nakamurella multipartita (strain ATCC 700099 / DSM 44233 / CIP 104796 / JCM 9543 / NBRC 105858 / Y-104)</name>
    <name type="common">Microsphaera multipartita</name>
    <dbReference type="NCBI Taxonomy" id="479431"/>
    <lineage>
        <taxon>Bacteria</taxon>
        <taxon>Bacillati</taxon>
        <taxon>Actinomycetota</taxon>
        <taxon>Actinomycetes</taxon>
        <taxon>Nakamurellales</taxon>
        <taxon>Nakamurellaceae</taxon>
        <taxon>Nakamurella</taxon>
    </lineage>
</organism>
<dbReference type="EMBL" id="CP001737">
    <property type="protein sequence ID" value="ACV79803.1"/>
    <property type="molecule type" value="Genomic_DNA"/>
</dbReference>
<reference evidence="2" key="1">
    <citation type="submission" date="2009-09" db="EMBL/GenBank/DDBJ databases">
        <title>The complete genome of Nakamurella multipartita DSM 44233.</title>
        <authorList>
            <consortium name="US DOE Joint Genome Institute (JGI-PGF)"/>
            <person name="Lucas S."/>
            <person name="Copeland A."/>
            <person name="Lapidus A."/>
            <person name="Glavina del Rio T."/>
            <person name="Dalin E."/>
            <person name="Tice H."/>
            <person name="Bruce D."/>
            <person name="Goodwin L."/>
            <person name="Pitluck S."/>
            <person name="Kyrpides N."/>
            <person name="Mavromatis K."/>
            <person name="Ivanova N."/>
            <person name="Ovchinnikova G."/>
            <person name="Sims D."/>
            <person name="Meincke L."/>
            <person name="Brettin T."/>
            <person name="Detter J.C."/>
            <person name="Han C."/>
            <person name="Larimer F."/>
            <person name="Land M."/>
            <person name="Hauser L."/>
            <person name="Markowitz V."/>
            <person name="Cheng J.-F."/>
            <person name="Hugenholtz P."/>
            <person name="Woyke T."/>
            <person name="Wu D."/>
            <person name="Klenk H.-P."/>
            <person name="Eisen J.A."/>
        </authorList>
    </citation>
    <scope>NUCLEOTIDE SEQUENCE [LARGE SCALE GENOMIC DNA]</scope>
    <source>
        <strain evidence="2">ATCC 700099 / DSM 44233 / CIP 104796 / JCM 9543 / NBRC 105858 / Y-104</strain>
    </source>
</reference>